<protein>
    <recommendedName>
        <fullName evidence="2">3-hydroxyisobutyryl-CoA hydrolase</fullName>
        <shortName evidence="2">HIB-CoA hydrolase</shortName>
        <shortName evidence="2">HIBYL-CoA-H</shortName>
        <ecNumber evidence="2">3.1.2.4</ecNumber>
    </recommendedName>
    <alternativeName>
        <fullName evidence="2">3-hydroxyisobutyryl-coenzyme A hydrolase</fullName>
    </alternativeName>
</protein>
<feature type="domain" description="Enoyl-CoA hydratase/isomerase" evidence="3">
    <location>
        <begin position="161"/>
        <end position="261"/>
    </location>
</feature>
<keyword evidence="5" id="KW-1185">Reference proteome</keyword>
<evidence type="ECO:0000256" key="1">
    <source>
        <dbReference type="ARBA" id="ARBA00022801"/>
    </source>
</evidence>
<reference evidence="4 5" key="1">
    <citation type="journal article" date="2023" name="Hortic Res">
        <title>The complete reference genome for grapevine (Vitis vinifera L.) genetics and breeding.</title>
        <authorList>
            <person name="Shi X."/>
            <person name="Cao S."/>
            <person name="Wang X."/>
            <person name="Huang S."/>
            <person name="Wang Y."/>
            <person name="Liu Z."/>
            <person name="Liu W."/>
            <person name="Leng X."/>
            <person name="Peng Y."/>
            <person name="Wang N."/>
            <person name="Wang Y."/>
            <person name="Ma Z."/>
            <person name="Xu X."/>
            <person name="Zhang F."/>
            <person name="Xue H."/>
            <person name="Zhong H."/>
            <person name="Wang Y."/>
            <person name="Zhang K."/>
            <person name="Velt A."/>
            <person name="Avia K."/>
            <person name="Holtgrawe D."/>
            <person name="Grimplet J."/>
            <person name="Matus J.T."/>
            <person name="Ware D."/>
            <person name="Wu X."/>
            <person name="Wang H."/>
            <person name="Liu C."/>
            <person name="Fang Y."/>
            <person name="Rustenholz C."/>
            <person name="Cheng Z."/>
            <person name="Xiao H."/>
            <person name="Zhou Y."/>
        </authorList>
    </citation>
    <scope>NUCLEOTIDE SEQUENCE [LARGE SCALE GENOMIC DNA]</scope>
    <source>
        <strain evidence="5">cv. Pinot noir / PN40024</strain>
        <tissue evidence="4">Leaf</tissue>
    </source>
</reference>
<dbReference type="Proteomes" id="UP001227230">
    <property type="component" value="Chromosome 15"/>
</dbReference>
<accession>A0ABY9DCL2</accession>
<evidence type="ECO:0000313" key="5">
    <source>
        <dbReference type="Proteomes" id="UP001227230"/>
    </source>
</evidence>
<dbReference type="InterPro" id="IPR045004">
    <property type="entry name" value="ECH_dom"/>
</dbReference>
<gene>
    <name evidence="4" type="ORF">VitviT2T_023391</name>
</gene>
<dbReference type="SUPFAM" id="SSF52096">
    <property type="entry name" value="ClpP/crotonase"/>
    <property type="match status" value="1"/>
</dbReference>
<dbReference type="InterPro" id="IPR029045">
    <property type="entry name" value="ClpP/crotonase-like_dom_sf"/>
</dbReference>
<proteinExistence type="inferred from homology"/>
<evidence type="ECO:0000259" key="3">
    <source>
        <dbReference type="Pfam" id="PF16113"/>
    </source>
</evidence>
<evidence type="ECO:0000256" key="2">
    <source>
        <dbReference type="RuleBase" id="RU369070"/>
    </source>
</evidence>
<comment type="function">
    <text evidence="2">Hydrolyzes 3-hydroxyisobutyryl-CoA (HIBYL-CoA), a saline catabolite. Has high activity toward isobutyryl-CoA. Could be an isobutyryl-CoA dehydrogenase that functions in valine catabolism.</text>
</comment>
<keyword evidence="1 2" id="KW-0378">Hydrolase</keyword>
<organism evidence="4 5">
    <name type="scientific">Vitis vinifera</name>
    <name type="common">Grape</name>
    <dbReference type="NCBI Taxonomy" id="29760"/>
    <lineage>
        <taxon>Eukaryota</taxon>
        <taxon>Viridiplantae</taxon>
        <taxon>Streptophyta</taxon>
        <taxon>Embryophyta</taxon>
        <taxon>Tracheophyta</taxon>
        <taxon>Spermatophyta</taxon>
        <taxon>Magnoliopsida</taxon>
        <taxon>eudicotyledons</taxon>
        <taxon>Gunneridae</taxon>
        <taxon>Pentapetalae</taxon>
        <taxon>rosids</taxon>
        <taxon>Vitales</taxon>
        <taxon>Vitaceae</taxon>
        <taxon>Viteae</taxon>
        <taxon>Vitis</taxon>
    </lineage>
</organism>
<comment type="pathway">
    <text evidence="2">Amino-acid degradation; L-valine degradation.</text>
</comment>
<dbReference type="CDD" id="cd06558">
    <property type="entry name" value="crotonase-like"/>
    <property type="match status" value="1"/>
</dbReference>
<sequence>MILSPNCIWCWLKAKVIPELQFLTDPMLSMLSMLQWELDCKTCTSLGKKILISVLCGRAFCAGGDIVGLYKLINEGRIEDCKECFRTVYSFIYLVGTYLNPNVAILDGITMGSRAGVSILGMFRVATDRTVFATPETLIGFHTDAGASFHLSHLPGYWGIETLDKCFSRGTVEEIIDALTLKEVSPLSLKVCQRSIREGRFQTLDQCLVHEYRMSVQGFYGQIFNDFREGVRARMVEKDYAPKRNPPSLEQVSNDMVDQYFFTY</sequence>
<dbReference type="EC" id="3.1.2.4" evidence="2"/>
<feature type="domain" description="Enoyl-CoA hydratase/isomerase" evidence="3">
    <location>
        <begin position="29"/>
        <end position="159"/>
    </location>
</feature>
<comment type="catalytic activity">
    <reaction evidence="2">
        <text>3-hydroxy-2-methylpropanoyl-CoA + H2O = 3-hydroxy-2-methylpropanoate + CoA + H(+)</text>
        <dbReference type="Rhea" id="RHEA:20888"/>
        <dbReference type="ChEBI" id="CHEBI:11805"/>
        <dbReference type="ChEBI" id="CHEBI:15377"/>
        <dbReference type="ChEBI" id="CHEBI:15378"/>
        <dbReference type="ChEBI" id="CHEBI:57287"/>
        <dbReference type="ChEBI" id="CHEBI:57340"/>
        <dbReference type="EC" id="3.1.2.4"/>
    </reaction>
</comment>
<name>A0ABY9DCL2_VITVI</name>
<comment type="similarity">
    <text evidence="2">Belongs to the enoyl-CoA hydratase/isomerase family.</text>
</comment>
<evidence type="ECO:0000313" key="4">
    <source>
        <dbReference type="EMBL" id="WKA05423.1"/>
    </source>
</evidence>
<dbReference type="InterPro" id="IPR032259">
    <property type="entry name" value="HIBYL-CoA-H"/>
</dbReference>
<dbReference type="EMBL" id="CP126662">
    <property type="protein sequence ID" value="WKA05423.1"/>
    <property type="molecule type" value="Genomic_DNA"/>
</dbReference>
<dbReference type="Pfam" id="PF16113">
    <property type="entry name" value="ECH_2"/>
    <property type="match status" value="2"/>
</dbReference>
<dbReference type="Gene3D" id="3.90.226.10">
    <property type="entry name" value="2-enoyl-CoA Hydratase, Chain A, domain 1"/>
    <property type="match status" value="2"/>
</dbReference>
<dbReference type="PANTHER" id="PTHR43176:SF4">
    <property type="entry name" value="3-HYDROXYISOBUTYRYL-COA HYDROLASE-LIKE PROTEIN 1, MITOCHONDRIAL"/>
    <property type="match status" value="1"/>
</dbReference>
<dbReference type="PANTHER" id="PTHR43176">
    <property type="entry name" value="3-HYDROXYISOBUTYRYL-COA HYDROLASE-RELATED"/>
    <property type="match status" value="1"/>
</dbReference>